<evidence type="ECO:0000256" key="3">
    <source>
        <dbReference type="ARBA" id="ARBA00022840"/>
    </source>
</evidence>
<name>A0ABX9AIS1_9ENTR</name>
<keyword evidence="3" id="KW-0067">ATP-binding</keyword>
<dbReference type="InterPro" id="IPR003593">
    <property type="entry name" value="AAA+_ATPase"/>
</dbReference>
<accession>A0ABX9AIS1</accession>
<keyword evidence="2" id="KW-0547">Nucleotide-binding</keyword>
<dbReference type="PROSITE" id="PS00662">
    <property type="entry name" value="T2SP_E"/>
    <property type="match status" value="1"/>
</dbReference>
<organism evidence="5 6">
    <name type="scientific">Symbiopectobacterium purcellii</name>
    <dbReference type="NCBI Taxonomy" id="2871826"/>
    <lineage>
        <taxon>Bacteria</taxon>
        <taxon>Pseudomonadati</taxon>
        <taxon>Pseudomonadota</taxon>
        <taxon>Gammaproteobacteria</taxon>
        <taxon>Enterobacterales</taxon>
        <taxon>Enterobacteriaceae</taxon>
    </lineage>
</organism>
<dbReference type="Gene3D" id="3.40.50.300">
    <property type="entry name" value="P-loop containing nucleotide triphosphate hydrolases"/>
    <property type="match status" value="1"/>
</dbReference>
<dbReference type="NCBIfam" id="NF007755">
    <property type="entry name" value="PRK10436.1"/>
    <property type="match status" value="1"/>
</dbReference>
<dbReference type="EMBL" id="CP081864">
    <property type="protein sequence ID" value="QZN95068.1"/>
    <property type="molecule type" value="Genomic_DNA"/>
</dbReference>
<dbReference type="Proteomes" id="UP000825886">
    <property type="component" value="Chromosome"/>
</dbReference>
<feature type="domain" description="Bacterial type II secretion system protein E" evidence="4">
    <location>
        <begin position="296"/>
        <end position="310"/>
    </location>
</feature>
<proteinExistence type="inferred from homology"/>
<dbReference type="PANTHER" id="PTHR30258">
    <property type="entry name" value="TYPE II SECRETION SYSTEM PROTEIN GSPE-RELATED"/>
    <property type="match status" value="1"/>
</dbReference>
<reference evidence="5 6" key="1">
    <citation type="submission" date="2021-08" db="EMBL/GenBank/DDBJ databases">
        <title>Culture and genomic analysis of Symbiopectobacterium purcellii sp. nov. gen. nov., isolated from the leafhopper Empoasca decipiens.</title>
        <authorList>
            <person name="Nadal-Jimenez P."/>
            <person name="Siozios S."/>
            <person name="Halliday N."/>
            <person name="Camara M."/>
            <person name="Hurst G.D.D."/>
        </authorList>
    </citation>
    <scope>NUCLEOTIDE SEQUENCE [LARGE SCALE GENOMIC DNA]</scope>
    <source>
        <strain evidence="5 6">SyEd1</strain>
    </source>
</reference>
<dbReference type="CDD" id="cd01129">
    <property type="entry name" value="PulE-GspE-like"/>
    <property type="match status" value="1"/>
</dbReference>
<keyword evidence="6" id="KW-1185">Reference proteome</keyword>
<sequence length="477" mass="52899">MHTYTPLDQEIKHLCHRYQARLLIIDEQTVTIAVTDDAMPALLTALKFSSNRRIVVERWSQARLEQAFHPIPQVAESDAAFSVTPTTEPTDEETSVIHYINQTLAQAFQRRASDIHFEPMADNYRVRMRIDGVLHICSSPPGDWAARLTARLKIMGQLDIAERRLPQDGQFSFALNTQSHSLRIATLPVLEGEKVVLRVLQTYQQMLTLDSLGLSPMAYTCLTQALQQPQGMILVTGPTGSGKTVTLYSAICWLNESQRNICSVEDPVEIPLPGINQTALNLKAELDFSRILRALLRQDPDVVMIGEIRDSETAEIAVKAAQTGHLVLSTLHTNSAIETLTRLGHLGIPGYLLAGALTLLIVQRLVRRLCPHCKTPASPPLTFPDKLWPAPVPHWEAQGCEHCVKGYYGRTALYELLPLTPALRHALSRGASMQDLVVLANETGYDTLFMSALQRVSQGETSAAEMYRVIGASPHSH</sequence>
<dbReference type="InterPro" id="IPR027417">
    <property type="entry name" value="P-loop_NTPase"/>
</dbReference>
<dbReference type="SMART" id="SM00382">
    <property type="entry name" value="AAA"/>
    <property type="match status" value="1"/>
</dbReference>
<dbReference type="PANTHER" id="PTHR30258:SF1">
    <property type="entry name" value="PROTEIN TRANSPORT PROTEIN HOFB HOMOLOG"/>
    <property type="match status" value="1"/>
</dbReference>
<comment type="similarity">
    <text evidence="1">Belongs to the GSP E family.</text>
</comment>
<dbReference type="RefSeq" id="WP_222158178.1">
    <property type="nucleotide sequence ID" value="NZ_CP081864.1"/>
</dbReference>
<evidence type="ECO:0000259" key="4">
    <source>
        <dbReference type="PROSITE" id="PS00662"/>
    </source>
</evidence>
<dbReference type="SUPFAM" id="SSF52540">
    <property type="entry name" value="P-loop containing nucleoside triphosphate hydrolases"/>
    <property type="match status" value="1"/>
</dbReference>
<gene>
    <name evidence="5" type="primary">gspE</name>
    <name evidence="5" type="ORF">K6K13_17845</name>
</gene>
<evidence type="ECO:0000256" key="2">
    <source>
        <dbReference type="ARBA" id="ARBA00022741"/>
    </source>
</evidence>
<evidence type="ECO:0000256" key="1">
    <source>
        <dbReference type="ARBA" id="ARBA00006611"/>
    </source>
</evidence>
<protein>
    <submittedName>
        <fullName evidence="5">Type II secretion system protein GspE</fullName>
    </submittedName>
</protein>
<dbReference type="Pfam" id="PF00437">
    <property type="entry name" value="T2SSE"/>
    <property type="match status" value="1"/>
</dbReference>
<dbReference type="InterPro" id="IPR001482">
    <property type="entry name" value="T2SS/T4SS_dom"/>
</dbReference>
<evidence type="ECO:0000313" key="6">
    <source>
        <dbReference type="Proteomes" id="UP000825886"/>
    </source>
</evidence>
<dbReference type="Gene3D" id="3.30.450.90">
    <property type="match status" value="1"/>
</dbReference>
<evidence type="ECO:0000313" key="5">
    <source>
        <dbReference type="EMBL" id="QZN95068.1"/>
    </source>
</evidence>